<dbReference type="OrthoDB" id="6131042at2759"/>
<dbReference type="GeneID" id="20243655"/>
<organism evidence="1 2">
    <name type="scientific">Lottia gigantea</name>
    <name type="common">Giant owl limpet</name>
    <dbReference type="NCBI Taxonomy" id="225164"/>
    <lineage>
        <taxon>Eukaryota</taxon>
        <taxon>Metazoa</taxon>
        <taxon>Spiralia</taxon>
        <taxon>Lophotrochozoa</taxon>
        <taxon>Mollusca</taxon>
        <taxon>Gastropoda</taxon>
        <taxon>Patellogastropoda</taxon>
        <taxon>Lottioidea</taxon>
        <taxon>Lottiidae</taxon>
        <taxon>Lottia</taxon>
    </lineage>
</organism>
<dbReference type="RefSeq" id="XP_009066291.1">
    <property type="nucleotide sequence ID" value="XM_009068043.1"/>
</dbReference>
<reference evidence="1 2" key="1">
    <citation type="journal article" date="2013" name="Nature">
        <title>Insights into bilaterian evolution from three spiralian genomes.</title>
        <authorList>
            <person name="Simakov O."/>
            <person name="Marletaz F."/>
            <person name="Cho S.J."/>
            <person name="Edsinger-Gonzales E."/>
            <person name="Havlak P."/>
            <person name="Hellsten U."/>
            <person name="Kuo D.H."/>
            <person name="Larsson T."/>
            <person name="Lv J."/>
            <person name="Arendt D."/>
            <person name="Savage R."/>
            <person name="Osoegawa K."/>
            <person name="de Jong P."/>
            <person name="Grimwood J."/>
            <person name="Chapman J.A."/>
            <person name="Shapiro H."/>
            <person name="Aerts A."/>
            <person name="Otillar R.P."/>
            <person name="Terry A.Y."/>
            <person name="Boore J.L."/>
            <person name="Grigoriev I.V."/>
            <person name="Lindberg D.R."/>
            <person name="Seaver E.C."/>
            <person name="Weisblat D.A."/>
            <person name="Putnam N.H."/>
            <person name="Rokhsar D.S."/>
        </authorList>
    </citation>
    <scope>NUCLEOTIDE SEQUENCE [LARGE SCALE GENOMIC DNA]</scope>
</reference>
<gene>
    <name evidence="1" type="ORF">LOTGIDRAFT_176268</name>
</gene>
<dbReference type="PANTHER" id="PTHR21301:SF10">
    <property type="entry name" value="REVERSE TRANSCRIPTASE DOMAIN-CONTAINING PROTEIN"/>
    <property type="match status" value="1"/>
</dbReference>
<proteinExistence type="predicted"/>
<name>V3ZFW8_LOTGI</name>
<keyword evidence="2" id="KW-1185">Reference proteome</keyword>
<accession>V3ZFW8</accession>
<evidence type="ECO:0000313" key="1">
    <source>
        <dbReference type="EMBL" id="ESO83022.1"/>
    </source>
</evidence>
<dbReference type="HOGENOM" id="CLU_1469843_0_0_1"/>
<dbReference type="PANTHER" id="PTHR21301">
    <property type="entry name" value="REVERSE TRANSCRIPTASE"/>
    <property type="match status" value="1"/>
</dbReference>
<sequence length="184" mass="21620">MEIQLDLIGKGTVAELAIRHRRICENKEEYQKHRKAVMDGMDREELLRKRKNNEKANSRTPLVTTYTKDLPNLHNIVRKNMKVLHQSERMQTIFREPPIIAYRRDRNLGDILVHGKLNKAWDDKSLCDSEKCEVCNKIPAEGKITSTDGKRTFNVRIIKERDWMKRLRTEHPNGLNKKCSVAFL</sequence>
<dbReference type="CTD" id="20243655"/>
<dbReference type="AlphaFoldDB" id="V3ZFW8"/>
<evidence type="ECO:0000313" key="2">
    <source>
        <dbReference type="Proteomes" id="UP000030746"/>
    </source>
</evidence>
<dbReference type="KEGG" id="lgi:LOTGIDRAFT_176268"/>
<dbReference type="EMBL" id="KB203803">
    <property type="protein sequence ID" value="ESO83022.1"/>
    <property type="molecule type" value="Genomic_DNA"/>
</dbReference>
<protein>
    <submittedName>
        <fullName evidence="1">Uncharacterized protein</fullName>
    </submittedName>
</protein>
<dbReference type="Proteomes" id="UP000030746">
    <property type="component" value="Unassembled WGS sequence"/>
</dbReference>